<dbReference type="Gene3D" id="3.60.15.10">
    <property type="entry name" value="Ribonuclease Z/Hydroxyacylglutathione hydrolase-like"/>
    <property type="match status" value="1"/>
</dbReference>
<feature type="compositionally biased region" description="Pro residues" evidence="1">
    <location>
        <begin position="39"/>
        <end position="54"/>
    </location>
</feature>
<name>A0AAU8JE17_9CYAN</name>
<accession>A0AAU8JE17</accession>
<proteinExistence type="predicted"/>
<evidence type="ECO:0000256" key="1">
    <source>
        <dbReference type="SAM" id="MobiDB-lite"/>
    </source>
</evidence>
<dbReference type="Pfam" id="PF13483">
    <property type="entry name" value="Lactamase_B_3"/>
    <property type="match status" value="1"/>
</dbReference>
<dbReference type="InterPro" id="IPR036866">
    <property type="entry name" value="RibonucZ/Hydroxyglut_hydro"/>
</dbReference>
<evidence type="ECO:0000256" key="2">
    <source>
        <dbReference type="SAM" id="SignalP"/>
    </source>
</evidence>
<protein>
    <submittedName>
        <fullName evidence="3">MBL fold metallo-hydrolase</fullName>
    </submittedName>
</protein>
<feature type="region of interest" description="Disordered" evidence="1">
    <location>
        <begin position="34"/>
        <end position="61"/>
    </location>
</feature>
<sequence length="285" mass="30928">MINRRKFLRYGQISLFAALGSSLAGQWQAVQAQVQSQTSPPPSTTPSPTPPTTPPEASTTQNQLSIKWLGHSCFSFTGDNLRVLVNPFRSIGCTAGYRLPRVEANLVLISSRLLDEGAIDELLGQPQILSEPGAYQFRDKQIQGVRTDHDRHGGRRFGTNVVWRWTQADIKILHLGGAAAPITTNQQILMGRPDLLLLPVGGGPKVYNPEEAKAAIALLNPKVVIPTQYRTAAADANLCDLVALDQFLSVMGDTPVEEVNGDAIALQANQLPETGPVIKVLKYSF</sequence>
<organism evidence="3">
    <name type="scientific">Planktothricoides raciborskii GIHE-MW2</name>
    <dbReference type="NCBI Taxonomy" id="2792601"/>
    <lineage>
        <taxon>Bacteria</taxon>
        <taxon>Bacillati</taxon>
        <taxon>Cyanobacteriota</taxon>
        <taxon>Cyanophyceae</taxon>
        <taxon>Oscillatoriophycideae</taxon>
        <taxon>Oscillatoriales</taxon>
        <taxon>Oscillatoriaceae</taxon>
        <taxon>Planktothricoides</taxon>
    </lineage>
</organism>
<feature type="signal peptide" evidence="2">
    <location>
        <begin position="1"/>
        <end position="32"/>
    </location>
</feature>
<dbReference type="EMBL" id="CP159837">
    <property type="protein sequence ID" value="XCM37419.1"/>
    <property type="molecule type" value="Genomic_DNA"/>
</dbReference>
<dbReference type="PANTHER" id="PTHR39189">
    <property type="entry name" value="UPF0173 METAL-DEPENDENT HYDROLASE YTKL"/>
    <property type="match status" value="1"/>
</dbReference>
<keyword evidence="2" id="KW-0732">Signal</keyword>
<gene>
    <name evidence="3" type="ORF">ABWT76_000177</name>
</gene>
<dbReference type="SUPFAM" id="SSF56281">
    <property type="entry name" value="Metallo-hydrolase/oxidoreductase"/>
    <property type="match status" value="1"/>
</dbReference>
<dbReference type="PANTHER" id="PTHR39189:SF1">
    <property type="entry name" value="UPF0173 METAL-DEPENDENT HYDROLASE YTKL"/>
    <property type="match status" value="1"/>
</dbReference>
<reference evidence="3" key="1">
    <citation type="submission" date="2024-07" db="EMBL/GenBank/DDBJ databases">
        <authorList>
            <person name="Kim Y.J."/>
            <person name="Jeong J.Y."/>
        </authorList>
    </citation>
    <scope>NUCLEOTIDE SEQUENCE</scope>
    <source>
        <strain evidence="3">GIHE-MW2</strain>
    </source>
</reference>
<evidence type="ECO:0000313" key="3">
    <source>
        <dbReference type="EMBL" id="XCM37419.1"/>
    </source>
</evidence>
<dbReference type="AlphaFoldDB" id="A0AAU8JE17"/>
<feature type="chain" id="PRO_5043930461" evidence="2">
    <location>
        <begin position="33"/>
        <end position="285"/>
    </location>
</feature>